<accession>A0A379EU65</accession>
<dbReference type="InterPro" id="IPR050678">
    <property type="entry name" value="DNA_Partitioning_ATPase"/>
</dbReference>
<feature type="domain" description="AAA" evidence="1">
    <location>
        <begin position="11"/>
        <end position="195"/>
    </location>
</feature>
<evidence type="ECO:0000313" key="2">
    <source>
        <dbReference type="EMBL" id="GJH43103.1"/>
    </source>
</evidence>
<dbReference type="GeneID" id="69686504"/>
<organism evidence="3 4">
    <name type="scientific">Pasteurella canis</name>
    <dbReference type="NCBI Taxonomy" id="753"/>
    <lineage>
        <taxon>Bacteria</taxon>
        <taxon>Pseudomonadati</taxon>
        <taxon>Pseudomonadota</taxon>
        <taxon>Gammaproteobacteria</taxon>
        <taxon>Pasteurellales</taxon>
        <taxon>Pasteurellaceae</taxon>
        <taxon>Pasteurella</taxon>
    </lineage>
</organism>
<dbReference type="Pfam" id="PF13614">
    <property type="entry name" value="AAA_31"/>
    <property type="match status" value="1"/>
</dbReference>
<dbReference type="Gene3D" id="3.40.50.300">
    <property type="entry name" value="P-loop containing nucleotide triphosphate hydrolases"/>
    <property type="match status" value="1"/>
</dbReference>
<dbReference type="PANTHER" id="PTHR13696:SF52">
    <property type="entry name" value="PARA FAMILY PROTEIN CT_582"/>
    <property type="match status" value="1"/>
</dbReference>
<proteinExistence type="predicted"/>
<evidence type="ECO:0000313" key="5">
    <source>
        <dbReference type="Proteomes" id="UP001052140"/>
    </source>
</evidence>
<evidence type="ECO:0000313" key="4">
    <source>
        <dbReference type="Proteomes" id="UP000254704"/>
    </source>
</evidence>
<dbReference type="EMBL" id="BPUX01000023">
    <property type="protein sequence ID" value="GJH43103.1"/>
    <property type="molecule type" value="Genomic_DNA"/>
</dbReference>
<dbReference type="Proteomes" id="UP001052140">
    <property type="component" value="Unassembled WGS sequence"/>
</dbReference>
<dbReference type="AlphaFoldDB" id="A0A379EU65"/>
<keyword evidence="5" id="KW-1185">Reference proteome</keyword>
<dbReference type="InterPro" id="IPR025669">
    <property type="entry name" value="AAA_dom"/>
</dbReference>
<dbReference type="RefSeq" id="WP_115322768.1">
    <property type="nucleotide sequence ID" value="NZ_BPUX01000023.1"/>
</dbReference>
<reference evidence="2" key="2">
    <citation type="submission" date="2024-05" db="EMBL/GenBank/DDBJ databases">
        <title>Determining zoonotic pasteurella genome.</title>
        <authorList>
            <person name="Maeda T."/>
            <person name="Takahashi T."/>
            <person name="Yoshida H."/>
        </authorList>
    </citation>
    <scope>NUCLEOTIDE SEQUENCE</scope>
    <source>
        <strain evidence="2">PA42</strain>
    </source>
</reference>
<dbReference type="PANTHER" id="PTHR13696">
    <property type="entry name" value="P-LOOP CONTAINING NUCLEOSIDE TRIPHOSPHATE HYDROLASE"/>
    <property type="match status" value="1"/>
</dbReference>
<dbReference type="EMBL" id="UGTV01000015">
    <property type="protein sequence ID" value="SUC09920.1"/>
    <property type="molecule type" value="Genomic_DNA"/>
</dbReference>
<gene>
    <name evidence="3" type="primary">soj</name>
    <name evidence="3" type="ORF">NCTC11621_00948</name>
    <name evidence="2" type="ORF">PA42_12770</name>
</gene>
<evidence type="ECO:0000313" key="3">
    <source>
        <dbReference type="EMBL" id="SUC09920.1"/>
    </source>
</evidence>
<protein>
    <submittedName>
        <fullName evidence="2">Chromosome partitioning ATPase</fullName>
    </submittedName>
    <submittedName>
        <fullName evidence="3">Sporulation initiation inhibitor protein soj</fullName>
    </submittedName>
</protein>
<reference evidence="3 4" key="1">
    <citation type="submission" date="2018-06" db="EMBL/GenBank/DDBJ databases">
        <authorList>
            <consortium name="Pathogen Informatics"/>
            <person name="Doyle S."/>
        </authorList>
    </citation>
    <scope>NUCLEOTIDE SEQUENCE [LARGE SCALE GENOMIC DNA]</scope>
    <source>
        <strain evidence="3 4">NCTC11621</strain>
    </source>
</reference>
<name>A0A379EU65_9PAST</name>
<sequence>MSEQNIPVKQAKVISFINMKGGVGKTTLCIGLADYIANEMGKKILVIDVDPQFNSTQSFMTKYDLSERYIELLDTHSIRKIFHRPDDIYSQSKVPGKGLIYQLSTNLGLILGDINLIFDSNKTDNTKYKRIKKFIDENKLKDEYDYIFIDCPPTISMYTDAALIASDFYITPVKIDQYSILGVSSLLSVINNIAYEEDLPIKPLGIIYTHIEDSMTQKTIRLKEGLENTDKIRDLPFFLNHLSYVRDLMVGNQGNIASSYTKSKNDIKAISEELIKKLEGTQ</sequence>
<evidence type="ECO:0000259" key="1">
    <source>
        <dbReference type="Pfam" id="PF13614"/>
    </source>
</evidence>
<dbReference type="InterPro" id="IPR027417">
    <property type="entry name" value="P-loop_NTPase"/>
</dbReference>
<dbReference type="SUPFAM" id="SSF52540">
    <property type="entry name" value="P-loop containing nucleoside triphosphate hydrolases"/>
    <property type="match status" value="1"/>
</dbReference>
<dbReference type="Proteomes" id="UP000254704">
    <property type="component" value="Unassembled WGS sequence"/>
</dbReference>
<dbReference type="CDD" id="cd02042">
    <property type="entry name" value="ParAB_family"/>
    <property type="match status" value="1"/>
</dbReference>